<reference evidence="4" key="1">
    <citation type="submission" date="2015-02" db="EMBL/GenBank/DDBJ databases">
        <title>Genome sequencing for Strongylocentrotus purpuratus.</title>
        <authorList>
            <person name="Murali S."/>
            <person name="Liu Y."/>
            <person name="Vee V."/>
            <person name="English A."/>
            <person name="Wang M."/>
            <person name="Skinner E."/>
            <person name="Han Y."/>
            <person name="Muzny D.M."/>
            <person name="Worley K.C."/>
            <person name="Gibbs R.A."/>
        </authorList>
    </citation>
    <scope>NUCLEOTIDE SEQUENCE</scope>
</reference>
<evidence type="ECO:0000256" key="1">
    <source>
        <dbReference type="SAM" id="MobiDB-lite"/>
    </source>
</evidence>
<feature type="region of interest" description="Disordered" evidence="1">
    <location>
        <begin position="392"/>
        <end position="423"/>
    </location>
</feature>
<evidence type="ECO:0000313" key="3">
    <source>
        <dbReference type="EnsemblMetazoa" id="XP_003727566"/>
    </source>
</evidence>
<evidence type="ECO:0000256" key="2">
    <source>
        <dbReference type="SAM" id="Phobius"/>
    </source>
</evidence>
<dbReference type="EnsemblMetazoa" id="XM_003727518">
    <property type="protein sequence ID" value="XP_003727566"/>
    <property type="gene ID" value="LOC100890560"/>
</dbReference>
<feature type="compositionally biased region" description="Basic and acidic residues" evidence="1">
    <location>
        <begin position="468"/>
        <end position="477"/>
    </location>
</feature>
<dbReference type="InParanoid" id="A0A7M7GQ85"/>
<feature type="region of interest" description="Disordered" evidence="1">
    <location>
        <begin position="124"/>
        <end position="154"/>
    </location>
</feature>
<sequence>MDPVSIRGRDGRSVTDGRRPNEWNGYQWNISLDEIFDCDAAPECCQTCYYKNKRMSKKKKSLIVFLLFAISILLTALVVRYSLGTIDIIVGIGDQRPIISQDTNFSPLLCSRFSMINIPMQQNPVTLSSSSSSSLSSSNTQQIGTATSNSDEPNNNHLFDAYMLLDTPYRSYQTSSYTVHETMMFPTDDYFNYWAAHFDSGSEVTISLCPDSDVELHVMQGKSALDKVLKSHEVHGSLIHVFVPCSSFSTKSSYHFSVSSLSDDYAFIFTLADPWTSTPTSTRSNNSTLVTFSFRRKELIFDEAALYTSCEDVDHCSLPVPNKARSVMIEMKQNATAWPMTIRTECVPSIGMYFAFFLGIPAGIIVVLGACGGVLYLCQKSVMDDIERAECPRRPQTSVNRSSSSSSPNTVSTNGASSGSMARITATRRAFRTTMSARAPLVDHDVLSAMAEVNRQYDLPPTYNEVEHVSSPVDERPPPSFEASQNLQDVDPPSFEATQNLQDDDPPSYESIMT</sequence>
<protein>
    <submittedName>
        <fullName evidence="3">Uncharacterized protein</fullName>
    </submittedName>
</protein>
<dbReference type="OrthoDB" id="10071745at2759"/>
<keyword evidence="2" id="KW-1133">Transmembrane helix</keyword>
<feature type="region of interest" description="Disordered" evidence="1">
    <location>
        <begin position="468"/>
        <end position="514"/>
    </location>
</feature>
<organism evidence="3 4">
    <name type="scientific">Strongylocentrotus purpuratus</name>
    <name type="common">Purple sea urchin</name>
    <dbReference type="NCBI Taxonomy" id="7668"/>
    <lineage>
        <taxon>Eukaryota</taxon>
        <taxon>Metazoa</taxon>
        <taxon>Echinodermata</taxon>
        <taxon>Eleutherozoa</taxon>
        <taxon>Echinozoa</taxon>
        <taxon>Echinoidea</taxon>
        <taxon>Euechinoidea</taxon>
        <taxon>Echinacea</taxon>
        <taxon>Camarodonta</taxon>
        <taxon>Echinidea</taxon>
        <taxon>Strongylocentrotidae</taxon>
        <taxon>Strongylocentrotus</taxon>
    </lineage>
</organism>
<reference evidence="3" key="2">
    <citation type="submission" date="2021-01" db="UniProtKB">
        <authorList>
            <consortium name="EnsemblMetazoa"/>
        </authorList>
    </citation>
    <scope>IDENTIFICATION</scope>
</reference>
<dbReference type="Proteomes" id="UP000007110">
    <property type="component" value="Unassembled WGS sequence"/>
</dbReference>
<keyword evidence="2" id="KW-0472">Membrane</keyword>
<keyword evidence="2" id="KW-0812">Transmembrane</keyword>
<dbReference type="OMA" id="MTIRTEC"/>
<evidence type="ECO:0000313" key="4">
    <source>
        <dbReference type="Proteomes" id="UP000007110"/>
    </source>
</evidence>
<feature type="transmembrane region" description="Helical" evidence="2">
    <location>
        <begin position="62"/>
        <end position="83"/>
    </location>
</feature>
<name>A0A7M7GQ85_STRPU</name>
<feature type="compositionally biased region" description="Low complexity" evidence="1">
    <location>
        <begin position="394"/>
        <end position="412"/>
    </location>
</feature>
<dbReference type="RefSeq" id="XP_003727566.2">
    <property type="nucleotide sequence ID" value="XM_003727518.3"/>
</dbReference>
<dbReference type="AlphaFoldDB" id="A0A7M7GQ85"/>
<proteinExistence type="predicted"/>
<feature type="compositionally biased region" description="Low complexity" evidence="1">
    <location>
        <begin position="127"/>
        <end position="138"/>
    </location>
</feature>
<dbReference type="KEGG" id="spu:100890560"/>
<feature type="compositionally biased region" description="Polar residues" evidence="1">
    <location>
        <begin position="139"/>
        <end position="154"/>
    </location>
</feature>
<keyword evidence="4" id="KW-1185">Reference proteome</keyword>
<accession>A0A7M7GQ85</accession>
<feature type="transmembrane region" description="Helical" evidence="2">
    <location>
        <begin position="350"/>
        <end position="378"/>
    </location>
</feature>
<dbReference type="GeneID" id="100890560"/>